<dbReference type="Proteomes" id="UP000483820">
    <property type="component" value="Chromosome V"/>
</dbReference>
<protein>
    <recommendedName>
        <fullName evidence="3">Calpain catalytic domain-containing protein</fullName>
    </recommendedName>
</protein>
<dbReference type="KEGG" id="crq:GCK72_020732"/>
<dbReference type="GeneID" id="78777001"/>
<dbReference type="EMBL" id="WUAV01000005">
    <property type="protein sequence ID" value="KAF1754172.1"/>
    <property type="molecule type" value="Genomic_DNA"/>
</dbReference>
<dbReference type="RefSeq" id="XP_053582674.1">
    <property type="nucleotide sequence ID" value="XM_053733761.1"/>
</dbReference>
<dbReference type="InterPro" id="IPR038765">
    <property type="entry name" value="Papain-like_cys_pep_sf"/>
</dbReference>
<proteinExistence type="predicted"/>
<organism evidence="1 2">
    <name type="scientific">Caenorhabditis remanei</name>
    <name type="common">Caenorhabditis vulgaris</name>
    <dbReference type="NCBI Taxonomy" id="31234"/>
    <lineage>
        <taxon>Eukaryota</taxon>
        <taxon>Metazoa</taxon>
        <taxon>Ecdysozoa</taxon>
        <taxon>Nematoda</taxon>
        <taxon>Chromadorea</taxon>
        <taxon>Rhabditida</taxon>
        <taxon>Rhabditina</taxon>
        <taxon>Rhabditomorpha</taxon>
        <taxon>Rhabditoidea</taxon>
        <taxon>Rhabditidae</taxon>
        <taxon>Peloderinae</taxon>
        <taxon>Caenorhabditis</taxon>
    </lineage>
</organism>
<evidence type="ECO:0008006" key="3">
    <source>
        <dbReference type="Google" id="ProtNLM"/>
    </source>
</evidence>
<evidence type="ECO:0000313" key="2">
    <source>
        <dbReference type="Proteomes" id="UP000483820"/>
    </source>
</evidence>
<sequence>MRNHSEKKSAKVNDNLDFENLNDAWYPPHQLLSPLPRCNEHEWHVWEDPWPFHVCQKGIGDCWLMGVLMAISRKLMAISRKKELLEQIIPKRYLIEQIIPKR</sequence>
<dbReference type="SUPFAM" id="SSF54001">
    <property type="entry name" value="Cysteine proteinases"/>
    <property type="match status" value="1"/>
</dbReference>
<dbReference type="CTD" id="78777001"/>
<reference evidence="1 2" key="1">
    <citation type="submission" date="2019-12" db="EMBL/GenBank/DDBJ databases">
        <title>Chromosome-level assembly of the Caenorhabditis remanei genome.</title>
        <authorList>
            <person name="Teterina A.A."/>
            <person name="Willis J.H."/>
            <person name="Phillips P.C."/>
        </authorList>
    </citation>
    <scope>NUCLEOTIDE SEQUENCE [LARGE SCALE GENOMIC DNA]</scope>
    <source>
        <strain evidence="1 2">PX506</strain>
        <tissue evidence="1">Whole organism</tissue>
    </source>
</reference>
<dbReference type="AlphaFoldDB" id="A0A6A5GI05"/>
<accession>A0A6A5GI05</accession>
<evidence type="ECO:0000313" key="1">
    <source>
        <dbReference type="EMBL" id="KAF1754172.1"/>
    </source>
</evidence>
<gene>
    <name evidence="1" type="ORF">GCK72_020732</name>
</gene>
<comment type="caution">
    <text evidence="1">The sequence shown here is derived from an EMBL/GenBank/DDBJ whole genome shotgun (WGS) entry which is preliminary data.</text>
</comment>
<name>A0A6A5GI05_CAERE</name>